<dbReference type="EMBL" id="JBHTCR010000006">
    <property type="protein sequence ID" value="MFC7347781.1"/>
    <property type="molecule type" value="Genomic_DNA"/>
</dbReference>
<organism evidence="2 3">
    <name type="scientific">Chryseobacterium zhengzhouense</name>
    <dbReference type="NCBI Taxonomy" id="1636086"/>
    <lineage>
        <taxon>Bacteria</taxon>
        <taxon>Pseudomonadati</taxon>
        <taxon>Bacteroidota</taxon>
        <taxon>Flavobacteriia</taxon>
        <taxon>Flavobacteriales</taxon>
        <taxon>Weeksellaceae</taxon>
        <taxon>Chryseobacterium group</taxon>
        <taxon>Chryseobacterium</taxon>
    </lineage>
</organism>
<keyword evidence="3" id="KW-1185">Reference proteome</keyword>
<dbReference type="RefSeq" id="WP_378180132.1">
    <property type="nucleotide sequence ID" value="NZ_JBHTCR010000006.1"/>
</dbReference>
<feature type="region of interest" description="Disordered" evidence="1">
    <location>
        <begin position="43"/>
        <end position="66"/>
    </location>
</feature>
<reference evidence="3" key="1">
    <citation type="journal article" date="2019" name="Int. J. Syst. Evol. Microbiol.">
        <title>The Global Catalogue of Microorganisms (GCM) 10K type strain sequencing project: providing services to taxonomists for standard genome sequencing and annotation.</title>
        <authorList>
            <consortium name="The Broad Institute Genomics Platform"/>
            <consortium name="The Broad Institute Genome Sequencing Center for Infectious Disease"/>
            <person name="Wu L."/>
            <person name="Ma J."/>
        </authorList>
    </citation>
    <scope>NUCLEOTIDE SEQUENCE [LARGE SCALE GENOMIC DNA]</scope>
    <source>
        <strain evidence="3">CCUG 54781</strain>
    </source>
</reference>
<name>A0ABW2M4D9_9FLAO</name>
<accession>A0ABW2M4D9</accession>
<evidence type="ECO:0000313" key="3">
    <source>
        <dbReference type="Proteomes" id="UP001596550"/>
    </source>
</evidence>
<dbReference type="Proteomes" id="UP001596550">
    <property type="component" value="Unassembled WGS sequence"/>
</dbReference>
<gene>
    <name evidence="2" type="ORF">ACFQO9_13730</name>
</gene>
<protein>
    <submittedName>
        <fullName evidence="2">Uncharacterized protein</fullName>
    </submittedName>
</protein>
<proteinExistence type="predicted"/>
<evidence type="ECO:0000313" key="2">
    <source>
        <dbReference type="EMBL" id="MFC7347781.1"/>
    </source>
</evidence>
<evidence type="ECO:0000256" key="1">
    <source>
        <dbReference type="SAM" id="MobiDB-lite"/>
    </source>
</evidence>
<comment type="caution">
    <text evidence="2">The sequence shown here is derived from an EMBL/GenBank/DDBJ whole genome shotgun (WGS) entry which is preliminary data.</text>
</comment>
<sequence length="66" mass="7436">MKFFIPCLLFISLILFVWLLMSNINQTKVTASLNELEINSQVEKPTASQKSAGLKNLPSKKLITLK</sequence>